<dbReference type="InterPro" id="IPR010718">
    <property type="entry name" value="DUF1294"/>
</dbReference>
<sequence>MAISKLMTLKLVLLSVLLVWNIVVLLVYGLDKHKAIRHKRRISEKALLLQTLIFGGIGAFLGGRLFRHKINKWYFKLCWLIGIVIDVFLLYLILTRLSD</sequence>
<proteinExistence type="predicted"/>
<keyword evidence="1" id="KW-0472">Membrane</keyword>
<name>J7SIK7_STRSL</name>
<dbReference type="Pfam" id="PF06961">
    <property type="entry name" value="DUF1294"/>
    <property type="match status" value="1"/>
</dbReference>
<feature type="transmembrane region" description="Helical" evidence="1">
    <location>
        <begin position="12"/>
        <end position="30"/>
    </location>
</feature>
<evidence type="ECO:0000256" key="1">
    <source>
        <dbReference type="SAM" id="Phobius"/>
    </source>
</evidence>
<gene>
    <name evidence="2" type="ORF">RSSL_01932</name>
</gene>
<feature type="transmembrane region" description="Helical" evidence="1">
    <location>
        <begin position="73"/>
        <end position="94"/>
    </location>
</feature>
<keyword evidence="1" id="KW-0812">Transmembrane</keyword>
<keyword evidence="3" id="KW-1185">Reference proteome</keyword>
<accession>J7SIK7</accession>
<evidence type="ECO:0000313" key="3">
    <source>
        <dbReference type="Proteomes" id="UP000006983"/>
    </source>
</evidence>
<feature type="transmembrane region" description="Helical" evidence="1">
    <location>
        <begin position="42"/>
        <end position="61"/>
    </location>
</feature>
<protein>
    <submittedName>
        <fullName evidence="2">Putative membrane spanning protein</fullName>
    </submittedName>
</protein>
<evidence type="ECO:0000313" key="2">
    <source>
        <dbReference type="EMBL" id="EJO16972.1"/>
    </source>
</evidence>
<organism evidence="2 3">
    <name type="scientific">Streptococcus salivarius K12</name>
    <dbReference type="NCBI Taxonomy" id="1200793"/>
    <lineage>
        <taxon>Bacteria</taxon>
        <taxon>Bacillati</taxon>
        <taxon>Bacillota</taxon>
        <taxon>Bacilli</taxon>
        <taxon>Lactobacillales</taxon>
        <taxon>Streptococcaceae</taxon>
        <taxon>Streptococcus</taxon>
    </lineage>
</organism>
<comment type="caution">
    <text evidence="2">The sequence shown here is derived from an EMBL/GenBank/DDBJ whole genome shotgun (WGS) entry which is preliminary data.</text>
</comment>
<dbReference type="EMBL" id="ALIF01000001">
    <property type="protein sequence ID" value="EJO16972.1"/>
    <property type="molecule type" value="Genomic_DNA"/>
</dbReference>
<dbReference type="AlphaFoldDB" id="J7SIK7"/>
<keyword evidence="1" id="KW-1133">Transmembrane helix</keyword>
<dbReference type="Proteomes" id="UP000006983">
    <property type="component" value="Unassembled WGS sequence"/>
</dbReference>
<reference evidence="2 3" key="1">
    <citation type="journal article" date="2012" name="J. Bacteriol.">
        <title>Genome Sequence of the Lantibiotic Bacteriocin Producer Streptococcus salivarius Strain K12.</title>
        <authorList>
            <person name="Barretto C."/>
            <person name="Alvarez-Martin P."/>
            <person name="Foata F."/>
            <person name="Renault P."/>
            <person name="Berger B."/>
        </authorList>
    </citation>
    <scope>NUCLEOTIDE SEQUENCE [LARGE SCALE GENOMIC DNA]</scope>
    <source>
        <strain evidence="2 3">K12</strain>
    </source>
</reference>